<keyword evidence="1" id="KW-1133">Transmembrane helix</keyword>
<dbReference type="Proteomes" id="UP000886819">
    <property type="component" value="Unassembled WGS sequence"/>
</dbReference>
<dbReference type="EMBL" id="DVFI01000013">
    <property type="protein sequence ID" value="HIQ62174.1"/>
    <property type="molecule type" value="Genomic_DNA"/>
</dbReference>
<gene>
    <name evidence="2" type="ORF">IAA66_01135</name>
</gene>
<reference evidence="2" key="1">
    <citation type="submission" date="2020-10" db="EMBL/GenBank/DDBJ databases">
        <authorList>
            <person name="Gilroy R."/>
        </authorList>
    </citation>
    <scope>NUCLEOTIDE SEQUENCE</scope>
    <source>
        <strain evidence="2">ChiHile30-977</strain>
    </source>
</reference>
<evidence type="ECO:0000313" key="3">
    <source>
        <dbReference type="Proteomes" id="UP000886819"/>
    </source>
</evidence>
<feature type="transmembrane region" description="Helical" evidence="1">
    <location>
        <begin position="105"/>
        <end position="123"/>
    </location>
</feature>
<protein>
    <submittedName>
        <fullName evidence="2">Uncharacterized protein</fullName>
    </submittedName>
</protein>
<sequence length="127" mass="13638">MKKLRAMLCPVAVLLVLSMLALWNVTVQAIAYFGFIWDVLLGAALGISLALLPTFCGFGARKNASVSMFWVCGFAALLLIFVQYMSLVTDLALPDLPFLSSSYNGRILVVEGALLGYCSVVAGRGKL</sequence>
<organism evidence="2 3">
    <name type="scientific">Candidatus Avichristensenella intestinipullorum</name>
    <dbReference type="NCBI Taxonomy" id="2840693"/>
    <lineage>
        <taxon>Bacteria</taxon>
        <taxon>Bacillati</taxon>
        <taxon>Bacillota</taxon>
        <taxon>Clostridia</taxon>
        <taxon>Candidatus Avichristensenella</taxon>
    </lineage>
</organism>
<name>A0A9D0YU78_9FIRM</name>
<accession>A0A9D0YU78</accession>
<keyword evidence="1" id="KW-0812">Transmembrane</keyword>
<comment type="caution">
    <text evidence="2">The sequence shown here is derived from an EMBL/GenBank/DDBJ whole genome shotgun (WGS) entry which is preliminary data.</text>
</comment>
<feature type="transmembrane region" description="Helical" evidence="1">
    <location>
        <begin position="67"/>
        <end position="85"/>
    </location>
</feature>
<proteinExistence type="predicted"/>
<evidence type="ECO:0000313" key="2">
    <source>
        <dbReference type="EMBL" id="HIQ62174.1"/>
    </source>
</evidence>
<reference evidence="2" key="2">
    <citation type="journal article" date="2021" name="PeerJ">
        <title>Extensive microbial diversity within the chicken gut microbiome revealed by metagenomics and culture.</title>
        <authorList>
            <person name="Gilroy R."/>
            <person name="Ravi A."/>
            <person name="Getino M."/>
            <person name="Pursley I."/>
            <person name="Horton D.L."/>
            <person name="Alikhan N.F."/>
            <person name="Baker D."/>
            <person name="Gharbi K."/>
            <person name="Hall N."/>
            <person name="Watson M."/>
            <person name="Adriaenssens E.M."/>
            <person name="Foster-Nyarko E."/>
            <person name="Jarju S."/>
            <person name="Secka A."/>
            <person name="Antonio M."/>
            <person name="Oren A."/>
            <person name="Chaudhuri R.R."/>
            <person name="La Ragione R."/>
            <person name="Hildebrand F."/>
            <person name="Pallen M.J."/>
        </authorList>
    </citation>
    <scope>NUCLEOTIDE SEQUENCE</scope>
    <source>
        <strain evidence="2">ChiHile30-977</strain>
    </source>
</reference>
<evidence type="ECO:0000256" key="1">
    <source>
        <dbReference type="SAM" id="Phobius"/>
    </source>
</evidence>
<keyword evidence="1" id="KW-0472">Membrane</keyword>
<feature type="transmembrane region" description="Helical" evidence="1">
    <location>
        <begin position="39"/>
        <end position="60"/>
    </location>
</feature>
<dbReference type="AlphaFoldDB" id="A0A9D0YU78"/>